<dbReference type="AlphaFoldDB" id="A0AAV3ZPT7"/>
<comment type="caution">
    <text evidence="1">The sequence shown here is derived from an EMBL/GenBank/DDBJ whole genome shotgun (WGS) entry which is preliminary data.</text>
</comment>
<dbReference type="EMBL" id="BLXT01002742">
    <property type="protein sequence ID" value="GFN97333.1"/>
    <property type="molecule type" value="Genomic_DNA"/>
</dbReference>
<proteinExistence type="predicted"/>
<gene>
    <name evidence="1" type="ORF">PoB_002383900</name>
</gene>
<protein>
    <submittedName>
        <fullName evidence="1">Uncharacterized protein</fullName>
    </submittedName>
</protein>
<name>A0AAV3ZPT7_9GAST</name>
<evidence type="ECO:0000313" key="1">
    <source>
        <dbReference type="EMBL" id="GFN97333.1"/>
    </source>
</evidence>
<organism evidence="1 2">
    <name type="scientific">Plakobranchus ocellatus</name>
    <dbReference type="NCBI Taxonomy" id="259542"/>
    <lineage>
        <taxon>Eukaryota</taxon>
        <taxon>Metazoa</taxon>
        <taxon>Spiralia</taxon>
        <taxon>Lophotrochozoa</taxon>
        <taxon>Mollusca</taxon>
        <taxon>Gastropoda</taxon>
        <taxon>Heterobranchia</taxon>
        <taxon>Euthyneura</taxon>
        <taxon>Panpulmonata</taxon>
        <taxon>Sacoglossa</taxon>
        <taxon>Placobranchoidea</taxon>
        <taxon>Plakobranchidae</taxon>
        <taxon>Plakobranchus</taxon>
    </lineage>
</organism>
<keyword evidence="2" id="KW-1185">Reference proteome</keyword>
<dbReference type="Proteomes" id="UP000735302">
    <property type="component" value="Unassembled WGS sequence"/>
</dbReference>
<sequence>MEDPLAACKFDPMAPDTLSAHEAGVTETWAPVTTMKRLITNSCVIFYSDIADVDLIAAKHSGSADGLSSAGPLSRFPSFLLNVCKCLQGLVHRLAFDPNLRWNQQIVPLCFVAWLLFPLRITRKHN</sequence>
<reference evidence="1 2" key="1">
    <citation type="journal article" date="2021" name="Elife">
        <title>Chloroplast acquisition without the gene transfer in kleptoplastic sea slugs, Plakobranchus ocellatus.</title>
        <authorList>
            <person name="Maeda T."/>
            <person name="Takahashi S."/>
            <person name="Yoshida T."/>
            <person name="Shimamura S."/>
            <person name="Takaki Y."/>
            <person name="Nagai Y."/>
            <person name="Toyoda A."/>
            <person name="Suzuki Y."/>
            <person name="Arimoto A."/>
            <person name="Ishii H."/>
            <person name="Satoh N."/>
            <person name="Nishiyama T."/>
            <person name="Hasebe M."/>
            <person name="Maruyama T."/>
            <person name="Minagawa J."/>
            <person name="Obokata J."/>
            <person name="Shigenobu S."/>
        </authorList>
    </citation>
    <scope>NUCLEOTIDE SEQUENCE [LARGE SCALE GENOMIC DNA]</scope>
</reference>
<accession>A0AAV3ZPT7</accession>
<evidence type="ECO:0000313" key="2">
    <source>
        <dbReference type="Proteomes" id="UP000735302"/>
    </source>
</evidence>